<feature type="region of interest" description="Disordered" evidence="7">
    <location>
        <begin position="315"/>
        <end position="343"/>
    </location>
</feature>
<evidence type="ECO:0000256" key="5">
    <source>
        <dbReference type="ARBA" id="ARBA00023163"/>
    </source>
</evidence>
<dbReference type="GO" id="GO:0005669">
    <property type="term" value="C:transcription factor TFIID complex"/>
    <property type="evidence" value="ECO:0007669"/>
    <property type="project" value="InterPro"/>
</dbReference>
<feature type="domain" description="Transcription initiation factor TFIID subunit 12" evidence="8">
    <location>
        <begin position="343"/>
        <end position="408"/>
    </location>
</feature>
<name>A0AAV2TTD0_CALDB</name>
<gene>
    <name evidence="9" type="ORF">CDAUBV1_LOCUS15207</name>
</gene>
<evidence type="ECO:0000256" key="2">
    <source>
        <dbReference type="ARBA" id="ARBA00007530"/>
    </source>
</evidence>
<reference evidence="9" key="1">
    <citation type="submission" date="2024-06" db="EMBL/GenBank/DDBJ databases">
        <authorList>
            <person name="Liu X."/>
            <person name="Lenzi L."/>
            <person name="Haldenby T S."/>
            <person name="Uol C."/>
        </authorList>
    </citation>
    <scope>NUCLEOTIDE SEQUENCE</scope>
</reference>
<evidence type="ECO:0000256" key="6">
    <source>
        <dbReference type="ARBA" id="ARBA00023242"/>
    </source>
</evidence>
<evidence type="ECO:0000256" key="1">
    <source>
        <dbReference type="ARBA" id="ARBA00004123"/>
    </source>
</evidence>
<evidence type="ECO:0000259" key="8">
    <source>
        <dbReference type="Pfam" id="PF03847"/>
    </source>
</evidence>
<dbReference type="GO" id="GO:0003677">
    <property type="term" value="F:DNA binding"/>
    <property type="evidence" value="ECO:0007669"/>
    <property type="project" value="TreeGrafter"/>
</dbReference>
<keyword evidence="4" id="KW-0805">Transcription regulation</keyword>
<feature type="region of interest" description="Disordered" evidence="7">
    <location>
        <begin position="262"/>
        <end position="300"/>
    </location>
</feature>
<organism evidence="9 10">
    <name type="scientific">Calicophoron daubneyi</name>
    <name type="common">Rumen fluke</name>
    <name type="synonym">Paramphistomum daubneyi</name>
    <dbReference type="NCBI Taxonomy" id="300641"/>
    <lineage>
        <taxon>Eukaryota</taxon>
        <taxon>Metazoa</taxon>
        <taxon>Spiralia</taxon>
        <taxon>Lophotrochozoa</taxon>
        <taxon>Platyhelminthes</taxon>
        <taxon>Trematoda</taxon>
        <taxon>Digenea</taxon>
        <taxon>Plagiorchiida</taxon>
        <taxon>Pronocephalata</taxon>
        <taxon>Paramphistomoidea</taxon>
        <taxon>Paramphistomidae</taxon>
        <taxon>Calicophoron</taxon>
    </lineage>
</organism>
<dbReference type="PANTHER" id="PTHR12264">
    <property type="entry name" value="TRANSCRIPTION INITIATION FACTOR TFIID SUBUNIT 12"/>
    <property type="match status" value="1"/>
</dbReference>
<keyword evidence="5" id="KW-0804">Transcription</keyword>
<dbReference type="AlphaFoldDB" id="A0AAV2TTD0"/>
<comment type="similarity">
    <text evidence="2">Belongs to the TAF12 family.</text>
</comment>
<dbReference type="Gene3D" id="1.10.20.10">
    <property type="entry name" value="Histone, subunit A"/>
    <property type="match status" value="1"/>
</dbReference>
<dbReference type="GO" id="GO:0017025">
    <property type="term" value="F:TBP-class protein binding"/>
    <property type="evidence" value="ECO:0007669"/>
    <property type="project" value="TreeGrafter"/>
</dbReference>
<dbReference type="SUPFAM" id="SSF47113">
    <property type="entry name" value="Histone-fold"/>
    <property type="match status" value="1"/>
</dbReference>
<dbReference type="GO" id="GO:0046982">
    <property type="term" value="F:protein heterodimerization activity"/>
    <property type="evidence" value="ECO:0007669"/>
    <property type="project" value="InterPro"/>
</dbReference>
<protein>
    <recommendedName>
        <fullName evidence="3">Transcription initiation factor TFIID subunit 12</fullName>
    </recommendedName>
</protein>
<comment type="caution">
    <text evidence="9">The sequence shown here is derived from an EMBL/GenBank/DDBJ whole genome shotgun (WGS) entry which is preliminary data.</text>
</comment>
<accession>A0AAV2TTD0</accession>
<dbReference type="InterPro" id="IPR003228">
    <property type="entry name" value="TFIID_TAF12_dom"/>
</dbReference>
<dbReference type="PANTHER" id="PTHR12264:SF21">
    <property type="entry name" value="TRANSCRIPTION INITIATION FACTOR TFIID SUBUNIT 12"/>
    <property type="match status" value="1"/>
</dbReference>
<dbReference type="CDD" id="cd07981">
    <property type="entry name" value="HFD_TAF12"/>
    <property type="match status" value="1"/>
</dbReference>
<dbReference type="GO" id="GO:0051123">
    <property type="term" value="P:RNA polymerase II preinitiation complex assembly"/>
    <property type="evidence" value="ECO:0007669"/>
    <property type="project" value="TreeGrafter"/>
</dbReference>
<dbReference type="Proteomes" id="UP001497525">
    <property type="component" value="Unassembled WGS sequence"/>
</dbReference>
<evidence type="ECO:0000256" key="4">
    <source>
        <dbReference type="ARBA" id="ARBA00023015"/>
    </source>
</evidence>
<sequence>MLPTGSIANIQVSGTGTTHQNIQVWASAPTNPISVTGIGPPRNSTNMVTLPSGQTVLMANLVTTASNPGVPLPASSSLGKSHIQCSQILPSGNPVVLSSGNSSMGVPMSAQLNPTTVLQGPAGSLSVALPGGMLSSTSIGSLGSAPTAYVSSTPGNLNTDPSHSVPQFVDHTISANQSSFTTTTGFQGVVQGGQVLVDQNGMKFATVQSQGKVISAATIAPQVIPCALPQSNLSGHPLPTSSAENTNNTVCTGMAATDANVSQPSTVIPQMTNVSDSNNSSKGTEASVTPASSTPNQTGESVTAIPVQTVASNNSAELSSNQGGGAQKSDQSFGSRAPPFTPRSLTELLSDLDPQLQLDPDAEEVLKNLANEFLISVAEKAQKLAAHRGSSVIDAKDINFCLERNWNITVPGYSAEDGLLRKSSLVEAHKQRLALIKKQIKKM</sequence>
<dbReference type="EMBL" id="CAXLJL010000689">
    <property type="protein sequence ID" value="CAL5140035.1"/>
    <property type="molecule type" value="Genomic_DNA"/>
</dbReference>
<dbReference type="GO" id="GO:0000124">
    <property type="term" value="C:SAGA complex"/>
    <property type="evidence" value="ECO:0007669"/>
    <property type="project" value="InterPro"/>
</dbReference>
<proteinExistence type="inferred from homology"/>
<evidence type="ECO:0000313" key="10">
    <source>
        <dbReference type="Proteomes" id="UP001497525"/>
    </source>
</evidence>
<keyword evidence="6" id="KW-0539">Nucleus</keyword>
<evidence type="ECO:0000313" key="9">
    <source>
        <dbReference type="EMBL" id="CAL5140035.1"/>
    </source>
</evidence>
<dbReference type="InterPro" id="IPR037794">
    <property type="entry name" value="TAF12"/>
</dbReference>
<evidence type="ECO:0000256" key="3">
    <source>
        <dbReference type="ARBA" id="ARBA00017484"/>
    </source>
</evidence>
<comment type="subcellular location">
    <subcellularLocation>
        <location evidence="1">Nucleus</location>
    </subcellularLocation>
</comment>
<evidence type="ECO:0000256" key="7">
    <source>
        <dbReference type="SAM" id="MobiDB-lite"/>
    </source>
</evidence>
<dbReference type="InterPro" id="IPR009072">
    <property type="entry name" value="Histone-fold"/>
</dbReference>
<dbReference type="Pfam" id="PF03847">
    <property type="entry name" value="TFIID_20kDa"/>
    <property type="match status" value="1"/>
</dbReference>